<evidence type="ECO:0000313" key="2">
    <source>
        <dbReference type="EMBL" id="TNN38865.1"/>
    </source>
</evidence>
<feature type="compositionally biased region" description="Basic and acidic residues" evidence="1">
    <location>
        <begin position="28"/>
        <end position="47"/>
    </location>
</feature>
<dbReference type="EMBL" id="SRLO01001330">
    <property type="protein sequence ID" value="TNN38865.1"/>
    <property type="molecule type" value="Genomic_DNA"/>
</dbReference>
<gene>
    <name evidence="2" type="ORF">EYF80_050969</name>
</gene>
<protein>
    <submittedName>
        <fullName evidence="2">Uncharacterized protein</fullName>
    </submittedName>
</protein>
<accession>A0A4Z2FDA8</accession>
<feature type="compositionally biased region" description="Polar residues" evidence="1">
    <location>
        <begin position="1"/>
        <end position="25"/>
    </location>
</feature>
<evidence type="ECO:0000256" key="1">
    <source>
        <dbReference type="SAM" id="MobiDB-lite"/>
    </source>
</evidence>
<reference evidence="2 3" key="1">
    <citation type="submission" date="2019-03" db="EMBL/GenBank/DDBJ databases">
        <title>First draft genome of Liparis tanakae, snailfish: a comprehensive survey of snailfish specific genes.</title>
        <authorList>
            <person name="Kim W."/>
            <person name="Song I."/>
            <person name="Jeong J.-H."/>
            <person name="Kim D."/>
            <person name="Kim S."/>
            <person name="Ryu S."/>
            <person name="Song J.Y."/>
            <person name="Lee S.K."/>
        </authorList>
    </citation>
    <scope>NUCLEOTIDE SEQUENCE [LARGE SCALE GENOMIC DNA]</scope>
    <source>
        <tissue evidence="2">Muscle</tissue>
    </source>
</reference>
<keyword evidence="3" id="KW-1185">Reference proteome</keyword>
<sequence length="87" mass="9785">MFKQTQRAETTVSSLWRSQAQSSHPVTRPRETHRADRIKSRGIELREYLSPTASPRNPLVSSSLTQSTTNPHEFSMSSPHGTLIPDP</sequence>
<dbReference type="Proteomes" id="UP000314294">
    <property type="component" value="Unassembled WGS sequence"/>
</dbReference>
<name>A0A4Z2FDA8_9TELE</name>
<feature type="compositionally biased region" description="Polar residues" evidence="1">
    <location>
        <begin position="51"/>
        <end position="80"/>
    </location>
</feature>
<dbReference type="AlphaFoldDB" id="A0A4Z2FDA8"/>
<evidence type="ECO:0000313" key="3">
    <source>
        <dbReference type="Proteomes" id="UP000314294"/>
    </source>
</evidence>
<proteinExistence type="predicted"/>
<feature type="region of interest" description="Disordered" evidence="1">
    <location>
        <begin position="1"/>
        <end position="87"/>
    </location>
</feature>
<organism evidence="2 3">
    <name type="scientific">Liparis tanakae</name>
    <name type="common">Tanaka's snailfish</name>
    <dbReference type="NCBI Taxonomy" id="230148"/>
    <lineage>
        <taxon>Eukaryota</taxon>
        <taxon>Metazoa</taxon>
        <taxon>Chordata</taxon>
        <taxon>Craniata</taxon>
        <taxon>Vertebrata</taxon>
        <taxon>Euteleostomi</taxon>
        <taxon>Actinopterygii</taxon>
        <taxon>Neopterygii</taxon>
        <taxon>Teleostei</taxon>
        <taxon>Neoteleostei</taxon>
        <taxon>Acanthomorphata</taxon>
        <taxon>Eupercaria</taxon>
        <taxon>Perciformes</taxon>
        <taxon>Cottioidei</taxon>
        <taxon>Cottales</taxon>
        <taxon>Liparidae</taxon>
        <taxon>Liparis</taxon>
    </lineage>
</organism>
<comment type="caution">
    <text evidence="2">The sequence shown here is derived from an EMBL/GenBank/DDBJ whole genome shotgun (WGS) entry which is preliminary data.</text>
</comment>